<protein>
    <recommendedName>
        <fullName evidence="2">YjiS-like domain-containing protein</fullName>
    </recommendedName>
</protein>
<proteinExistence type="predicted"/>
<evidence type="ECO:0000313" key="3">
    <source>
        <dbReference type="EMBL" id="HAR50657.1"/>
    </source>
</evidence>
<organism evidence="3 4">
    <name type="scientific">Roseovarius nubinhibens</name>
    <dbReference type="NCBI Taxonomy" id="314263"/>
    <lineage>
        <taxon>Bacteria</taxon>
        <taxon>Pseudomonadati</taxon>
        <taxon>Pseudomonadota</taxon>
        <taxon>Alphaproteobacteria</taxon>
        <taxon>Rhodobacterales</taxon>
        <taxon>Roseobacteraceae</taxon>
        <taxon>Roseovarius</taxon>
    </lineage>
</organism>
<sequence length="77" mass="8767">MYLPTSADQSALAQLSRAGTLPLASQVAVRVAYFIAVWTSRHRTRRALRHLSVDQLRDIGLDRGTADLEMTKRFWRP</sequence>
<keyword evidence="1" id="KW-1133">Transmembrane helix</keyword>
<evidence type="ECO:0000313" key="4">
    <source>
        <dbReference type="Proteomes" id="UP000264719"/>
    </source>
</evidence>
<evidence type="ECO:0000259" key="2">
    <source>
        <dbReference type="Pfam" id="PF06568"/>
    </source>
</evidence>
<feature type="domain" description="YjiS-like" evidence="2">
    <location>
        <begin position="36"/>
        <end position="64"/>
    </location>
</feature>
<feature type="transmembrane region" description="Helical" evidence="1">
    <location>
        <begin position="20"/>
        <end position="39"/>
    </location>
</feature>
<gene>
    <name evidence="3" type="ORF">DCS45_02110</name>
</gene>
<keyword evidence="1" id="KW-0472">Membrane</keyword>
<dbReference type="Proteomes" id="UP000264719">
    <property type="component" value="Unassembled WGS sequence"/>
</dbReference>
<reference evidence="3 4" key="1">
    <citation type="journal article" date="2018" name="Nat. Biotechnol.">
        <title>A standardized bacterial taxonomy based on genome phylogeny substantially revises the tree of life.</title>
        <authorList>
            <person name="Parks D.H."/>
            <person name="Chuvochina M."/>
            <person name="Waite D.W."/>
            <person name="Rinke C."/>
            <person name="Skarshewski A."/>
            <person name="Chaumeil P.A."/>
            <person name="Hugenholtz P."/>
        </authorList>
    </citation>
    <scope>NUCLEOTIDE SEQUENCE [LARGE SCALE GENOMIC DNA]</scope>
    <source>
        <strain evidence="3">UBA9169</strain>
    </source>
</reference>
<evidence type="ECO:0000256" key="1">
    <source>
        <dbReference type="SAM" id="Phobius"/>
    </source>
</evidence>
<keyword evidence="1" id="KW-0812">Transmembrane</keyword>
<dbReference type="RefSeq" id="WP_339856092.1">
    <property type="nucleotide sequence ID" value="NZ_CAXAXR010000032.1"/>
</dbReference>
<comment type="caution">
    <text evidence="3">The sequence shown here is derived from an EMBL/GenBank/DDBJ whole genome shotgun (WGS) entry which is preliminary data.</text>
</comment>
<dbReference type="AlphaFoldDB" id="A0A348W7Z5"/>
<dbReference type="Pfam" id="PF06568">
    <property type="entry name" value="YjiS-like"/>
    <property type="match status" value="1"/>
</dbReference>
<dbReference type="InterPro" id="IPR009506">
    <property type="entry name" value="YjiS-like"/>
</dbReference>
<name>A0A348W7Z5_9RHOB</name>
<dbReference type="EMBL" id="DMVW01000027">
    <property type="protein sequence ID" value="HAR50657.1"/>
    <property type="molecule type" value="Genomic_DNA"/>
</dbReference>
<accession>A0A348W7Z5</accession>